<comment type="similarity">
    <text evidence="1">Belongs to the N(4)/N(6)-methyltransferase family.</text>
</comment>
<organism evidence="9 10">
    <name type="scientific">Colwellia chukchiensis</name>
    <dbReference type="NCBI Taxonomy" id="641665"/>
    <lineage>
        <taxon>Bacteria</taxon>
        <taxon>Pseudomonadati</taxon>
        <taxon>Pseudomonadota</taxon>
        <taxon>Gammaproteobacteria</taxon>
        <taxon>Alteromonadales</taxon>
        <taxon>Colwelliaceae</taxon>
        <taxon>Colwellia</taxon>
    </lineage>
</organism>
<gene>
    <name evidence="9" type="ORF">SAMN05216262_1286</name>
</gene>
<dbReference type="GO" id="GO:0008170">
    <property type="term" value="F:N-methyltransferase activity"/>
    <property type="evidence" value="ECO:0007669"/>
    <property type="project" value="InterPro"/>
</dbReference>
<accession>A0A1H7TQL2</accession>
<evidence type="ECO:0000313" key="9">
    <source>
        <dbReference type="EMBL" id="SEL87160.1"/>
    </source>
</evidence>
<evidence type="ECO:0000256" key="2">
    <source>
        <dbReference type="ARBA" id="ARBA00011900"/>
    </source>
</evidence>
<keyword evidence="4" id="KW-0808">Transferase</keyword>
<evidence type="ECO:0000259" key="8">
    <source>
        <dbReference type="Pfam" id="PF02384"/>
    </source>
</evidence>
<keyword evidence="5" id="KW-0949">S-adenosyl-L-methionine</keyword>
<protein>
    <recommendedName>
        <fullName evidence="2">site-specific DNA-methyltransferase (adenine-specific)</fullName>
        <ecNumber evidence="2">2.1.1.72</ecNumber>
    </recommendedName>
</protein>
<evidence type="ECO:0000256" key="3">
    <source>
        <dbReference type="ARBA" id="ARBA00022603"/>
    </source>
</evidence>
<dbReference type="SUPFAM" id="SSF53335">
    <property type="entry name" value="S-adenosyl-L-methionine-dependent methyltransferases"/>
    <property type="match status" value="1"/>
</dbReference>
<name>A0A1H7TQL2_9GAMM</name>
<evidence type="ECO:0000256" key="4">
    <source>
        <dbReference type="ARBA" id="ARBA00022679"/>
    </source>
</evidence>
<dbReference type="Pfam" id="PF02384">
    <property type="entry name" value="N6_Mtase"/>
    <property type="match status" value="1"/>
</dbReference>
<evidence type="ECO:0000313" key="10">
    <source>
        <dbReference type="Proteomes" id="UP000199297"/>
    </source>
</evidence>
<comment type="catalytic activity">
    <reaction evidence="7">
        <text>a 2'-deoxyadenosine in DNA + S-adenosyl-L-methionine = an N(6)-methyl-2'-deoxyadenosine in DNA + S-adenosyl-L-homocysteine + H(+)</text>
        <dbReference type="Rhea" id="RHEA:15197"/>
        <dbReference type="Rhea" id="RHEA-COMP:12418"/>
        <dbReference type="Rhea" id="RHEA-COMP:12419"/>
        <dbReference type="ChEBI" id="CHEBI:15378"/>
        <dbReference type="ChEBI" id="CHEBI:57856"/>
        <dbReference type="ChEBI" id="CHEBI:59789"/>
        <dbReference type="ChEBI" id="CHEBI:90615"/>
        <dbReference type="ChEBI" id="CHEBI:90616"/>
        <dbReference type="EC" id="2.1.1.72"/>
    </reaction>
</comment>
<proteinExistence type="inferred from homology"/>
<dbReference type="GO" id="GO:0009307">
    <property type="term" value="P:DNA restriction-modification system"/>
    <property type="evidence" value="ECO:0007669"/>
    <property type="project" value="UniProtKB-KW"/>
</dbReference>
<evidence type="ECO:0000256" key="7">
    <source>
        <dbReference type="ARBA" id="ARBA00047942"/>
    </source>
</evidence>
<evidence type="ECO:0000256" key="6">
    <source>
        <dbReference type="ARBA" id="ARBA00022747"/>
    </source>
</evidence>
<reference evidence="10" key="1">
    <citation type="submission" date="2016-10" db="EMBL/GenBank/DDBJ databases">
        <authorList>
            <person name="Varghese N."/>
            <person name="Submissions S."/>
        </authorList>
    </citation>
    <scope>NUCLEOTIDE SEQUENCE [LARGE SCALE GENOMIC DNA]</scope>
    <source>
        <strain evidence="10">CGMCC 1.9127</strain>
    </source>
</reference>
<dbReference type="EC" id="2.1.1.72" evidence="2"/>
<keyword evidence="3 9" id="KW-0489">Methyltransferase</keyword>
<feature type="domain" description="DNA methylase adenine-specific" evidence="8">
    <location>
        <begin position="320"/>
        <end position="465"/>
    </location>
</feature>
<evidence type="ECO:0000256" key="5">
    <source>
        <dbReference type="ARBA" id="ARBA00022691"/>
    </source>
</evidence>
<dbReference type="AlphaFoldDB" id="A0A1H7TQL2"/>
<dbReference type="InterPro" id="IPR003356">
    <property type="entry name" value="DNA_methylase_A-5"/>
</dbReference>
<evidence type="ECO:0000256" key="1">
    <source>
        <dbReference type="ARBA" id="ARBA00006594"/>
    </source>
</evidence>
<dbReference type="STRING" id="641665.GCA_002104455_01951"/>
<dbReference type="Proteomes" id="UP000199297">
    <property type="component" value="Unassembled WGS sequence"/>
</dbReference>
<dbReference type="EMBL" id="FOBI01000028">
    <property type="protein sequence ID" value="SEL87160.1"/>
    <property type="molecule type" value="Genomic_DNA"/>
</dbReference>
<dbReference type="OrthoDB" id="9784823at2"/>
<dbReference type="PANTHER" id="PTHR42933">
    <property type="entry name" value="SLR6095 PROTEIN"/>
    <property type="match status" value="1"/>
</dbReference>
<dbReference type="PANTHER" id="PTHR42933:SF3">
    <property type="entry name" value="TYPE I RESTRICTION ENZYME MJAVIII METHYLASE SUBUNIT"/>
    <property type="match status" value="1"/>
</dbReference>
<dbReference type="InterPro" id="IPR051537">
    <property type="entry name" value="DNA_Adenine_Mtase"/>
</dbReference>
<dbReference type="InterPro" id="IPR029063">
    <property type="entry name" value="SAM-dependent_MTases_sf"/>
</dbReference>
<dbReference type="GO" id="GO:0009007">
    <property type="term" value="F:site-specific DNA-methyltransferase (adenine-specific) activity"/>
    <property type="evidence" value="ECO:0007669"/>
    <property type="project" value="UniProtKB-EC"/>
</dbReference>
<dbReference type="RefSeq" id="WP_085285904.1">
    <property type="nucleotide sequence ID" value="NZ_FOBI01000028.1"/>
</dbReference>
<sequence>MLEKIIIDIVQNYKFTKLKAFIGDIEKRDFFLFVLFCRLINKSQDSVVFKFAEINSAAPLSFETLIDDISSAIIDEKQQSGIRQAVEVFLSTTYQLSRKALPKGMFATLTKLEQNEIDNGLRFTFSDILAPDDNTLFFKLLSEIKLSLVGDIKSAIDEILAISSLNAVDFLTTFDAIEVYSRVLTRLQATNVSMQFEEGFQYEEIPSDFMDLIFEIADLDSSNSIYAPFEITAEQSLYAALEYPDKEIRIESMGQSTHHLLRKFALAQAKNIHCSYTYCLSNNSTVKKNYYDTSICLLQPKMQVDKITDTTIEQSERKHVTYKEHLYIKHMIECLNPYGKGYMVMGKGPLFRRKEKEERKLLIENNWVDAVITLPSKLMTFCPIPLVLLVINKGKYTNDVLFINASEFQKEGGNRSTIDNIDKLAQEFKSRPLYSPISFTVSNHDIAENNYSINSLNYLTNEETQQYNLHELSITRKNLLEKLNEKHSKIEKLLDAEN</sequence>
<keyword evidence="6" id="KW-0680">Restriction system</keyword>
<keyword evidence="10" id="KW-1185">Reference proteome</keyword>
<dbReference type="GO" id="GO:0003677">
    <property type="term" value="F:DNA binding"/>
    <property type="evidence" value="ECO:0007669"/>
    <property type="project" value="InterPro"/>
</dbReference>
<dbReference type="Gene3D" id="3.40.50.150">
    <property type="entry name" value="Vaccinia Virus protein VP39"/>
    <property type="match status" value="1"/>
</dbReference>
<dbReference type="GO" id="GO:0032259">
    <property type="term" value="P:methylation"/>
    <property type="evidence" value="ECO:0007669"/>
    <property type="project" value="UniProtKB-KW"/>
</dbReference>